<name>A0A0A9GJP7_ARUDO</name>
<dbReference type="AlphaFoldDB" id="A0A0A9GJP7"/>
<evidence type="ECO:0000313" key="1">
    <source>
        <dbReference type="EMBL" id="JAE25360.1"/>
    </source>
</evidence>
<proteinExistence type="predicted"/>
<reference evidence="1" key="1">
    <citation type="submission" date="2014-09" db="EMBL/GenBank/DDBJ databases">
        <authorList>
            <person name="Magalhaes I.L.F."/>
            <person name="Oliveira U."/>
            <person name="Santos F.R."/>
            <person name="Vidigal T.H.D.A."/>
            <person name="Brescovit A.D."/>
            <person name="Santos A.J."/>
        </authorList>
    </citation>
    <scope>NUCLEOTIDE SEQUENCE</scope>
    <source>
        <tissue evidence="1">Shoot tissue taken approximately 20 cm above the soil surface</tissue>
    </source>
</reference>
<sequence length="42" mass="4874">MCPPLPEAVTHPVIDTVNYFADHGFDVYVSDRRRASIREDRQ</sequence>
<reference evidence="1" key="2">
    <citation type="journal article" date="2015" name="Data Brief">
        <title>Shoot transcriptome of the giant reed, Arundo donax.</title>
        <authorList>
            <person name="Barrero R.A."/>
            <person name="Guerrero F.D."/>
            <person name="Moolhuijzen P."/>
            <person name="Goolsby J.A."/>
            <person name="Tidwell J."/>
            <person name="Bellgard S.E."/>
            <person name="Bellgard M.I."/>
        </authorList>
    </citation>
    <scope>NUCLEOTIDE SEQUENCE</scope>
    <source>
        <tissue evidence="1">Shoot tissue taken approximately 20 cm above the soil surface</tissue>
    </source>
</reference>
<accession>A0A0A9GJP7</accession>
<organism evidence="1">
    <name type="scientific">Arundo donax</name>
    <name type="common">Giant reed</name>
    <name type="synonym">Donax arundinaceus</name>
    <dbReference type="NCBI Taxonomy" id="35708"/>
    <lineage>
        <taxon>Eukaryota</taxon>
        <taxon>Viridiplantae</taxon>
        <taxon>Streptophyta</taxon>
        <taxon>Embryophyta</taxon>
        <taxon>Tracheophyta</taxon>
        <taxon>Spermatophyta</taxon>
        <taxon>Magnoliopsida</taxon>
        <taxon>Liliopsida</taxon>
        <taxon>Poales</taxon>
        <taxon>Poaceae</taxon>
        <taxon>PACMAD clade</taxon>
        <taxon>Arundinoideae</taxon>
        <taxon>Arundineae</taxon>
        <taxon>Arundo</taxon>
    </lineage>
</organism>
<protein>
    <submittedName>
        <fullName evidence="1">Uncharacterized protein</fullName>
    </submittedName>
</protein>
<dbReference type="EMBL" id="GBRH01172536">
    <property type="protein sequence ID" value="JAE25360.1"/>
    <property type="molecule type" value="Transcribed_RNA"/>
</dbReference>